<evidence type="ECO:0000256" key="1">
    <source>
        <dbReference type="ARBA" id="ARBA00004613"/>
    </source>
</evidence>
<sequence length="371" mass="40962">MDIGNILNWVIIRESTVDDLHFKKERNGRSESNGVKPNNEDDVVQYSLVSYLLVVPWCYHADLCSEALADPFASLKTGFLLWTRRNPVLFQPLLIGNAAILALSNYVPSNPTIIYAHGWTESFRDDLSIRMRDSFLQREDCNFIAVDWQLLAMPPLYPKSVANVRPVGILTGNLVDFLISQGANRLRFHLLGFSLGAHIVGRAGSTATNRIPRITGLDPAFPCFEKAGADRILERSDATFVDIIHTNAGFLIEKRLGFPFSIGHADFWPNGGSIQPGCDPVNIATQSTTVGNIASLFVQAVACNHRRAVEYFIESINGAIPFTATQCNSYAEFNTGVCANNFRTFMGLPVSTLANGNFYLNTNPRPPFAQG</sequence>
<comment type="similarity">
    <text evidence="2 4">Belongs to the AB hydrolase superfamily. Lipase family.</text>
</comment>
<dbReference type="PRINTS" id="PR00821">
    <property type="entry name" value="TAGLIPASE"/>
</dbReference>
<dbReference type="GO" id="GO:0016042">
    <property type="term" value="P:lipid catabolic process"/>
    <property type="evidence" value="ECO:0007669"/>
    <property type="project" value="TreeGrafter"/>
</dbReference>
<dbReference type="OrthoDB" id="199913at2759"/>
<comment type="subcellular location">
    <subcellularLocation>
        <location evidence="1">Secreted</location>
    </subcellularLocation>
</comment>
<dbReference type="Gene3D" id="3.40.50.1820">
    <property type="entry name" value="alpha/beta hydrolase"/>
    <property type="match status" value="1"/>
</dbReference>
<reference evidence="6" key="1">
    <citation type="submission" date="2021-11" db="EMBL/GenBank/DDBJ databases">
        <authorList>
            <person name="Schell T."/>
        </authorList>
    </citation>
    <scope>NUCLEOTIDE SEQUENCE</scope>
    <source>
        <strain evidence="6">M5</strain>
    </source>
</reference>
<dbReference type="InterPro" id="IPR013818">
    <property type="entry name" value="Lipase"/>
</dbReference>
<dbReference type="SUPFAM" id="SSF53474">
    <property type="entry name" value="alpha/beta-Hydrolases"/>
    <property type="match status" value="1"/>
</dbReference>
<dbReference type="GO" id="GO:0016298">
    <property type="term" value="F:lipase activity"/>
    <property type="evidence" value="ECO:0007669"/>
    <property type="project" value="InterPro"/>
</dbReference>
<evidence type="ECO:0000256" key="3">
    <source>
        <dbReference type="ARBA" id="ARBA00022525"/>
    </source>
</evidence>
<keyword evidence="3" id="KW-0964">Secreted</keyword>
<comment type="caution">
    <text evidence="6">The sequence shown here is derived from an EMBL/GenBank/DDBJ whole genome shotgun (WGS) entry which is preliminary data.</text>
</comment>
<keyword evidence="7" id="KW-1185">Reference proteome</keyword>
<dbReference type="FunFam" id="3.40.50.1820:FF:000543">
    <property type="entry name" value="Uncharacterized protein"/>
    <property type="match status" value="1"/>
</dbReference>
<feature type="domain" description="Lipase" evidence="5">
    <location>
        <begin position="70"/>
        <end position="368"/>
    </location>
</feature>
<gene>
    <name evidence="6" type="ORF">DGAL_LOCUS3155</name>
</gene>
<dbReference type="PANTHER" id="PTHR11610:SF190">
    <property type="entry name" value="VITELLOGENIN-3-LIKE PROTEIN"/>
    <property type="match status" value="1"/>
</dbReference>
<evidence type="ECO:0000256" key="4">
    <source>
        <dbReference type="RuleBase" id="RU004262"/>
    </source>
</evidence>
<dbReference type="Pfam" id="PF00151">
    <property type="entry name" value="Lipase"/>
    <property type="match status" value="1"/>
</dbReference>
<dbReference type="AlphaFoldDB" id="A0A8J2WJB2"/>
<dbReference type="Proteomes" id="UP000789390">
    <property type="component" value="Unassembled WGS sequence"/>
</dbReference>
<protein>
    <recommendedName>
        <fullName evidence="5">Lipase domain-containing protein</fullName>
    </recommendedName>
</protein>
<dbReference type="InterPro" id="IPR033906">
    <property type="entry name" value="Lipase_N"/>
</dbReference>
<name>A0A8J2WJB2_9CRUS</name>
<dbReference type="InterPro" id="IPR000734">
    <property type="entry name" value="TAG_lipase"/>
</dbReference>
<dbReference type="InterPro" id="IPR029058">
    <property type="entry name" value="AB_hydrolase_fold"/>
</dbReference>
<dbReference type="EMBL" id="CAKKLH010000046">
    <property type="protein sequence ID" value="CAH0100867.1"/>
    <property type="molecule type" value="Genomic_DNA"/>
</dbReference>
<evidence type="ECO:0000313" key="7">
    <source>
        <dbReference type="Proteomes" id="UP000789390"/>
    </source>
</evidence>
<dbReference type="PANTHER" id="PTHR11610">
    <property type="entry name" value="LIPASE"/>
    <property type="match status" value="1"/>
</dbReference>
<dbReference type="CDD" id="cd00707">
    <property type="entry name" value="Pancreat_lipase_like"/>
    <property type="match status" value="1"/>
</dbReference>
<evidence type="ECO:0000256" key="2">
    <source>
        <dbReference type="ARBA" id="ARBA00010701"/>
    </source>
</evidence>
<dbReference type="GO" id="GO:0005615">
    <property type="term" value="C:extracellular space"/>
    <property type="evidence" value="ECO:0007669"/>
    <property type="project" value="TreeGrafter"/>
</dbReference>
<evidence type="ECO:0000313" key="6">
    <source>
        <dbReference type="EMBL" id="CAH0100867.1"/>
    </source>
</evidence>
<proteinExistence type="inferred from homology"/>
<evidence type="ECO:0000259" key="5">
    <source>
        <dbReference type="Pfam" id="PF00151"/>
    </source>
</evidence>
<accession>A0A8J2WJB2</accession>
<organism evidence="6 7">
    <name type="scientific">Daphnia galeata</name>
    <dbReference type="NCBI Taxonomy" id="27404"/>
    <lineage>
        <taxon>Eukaryota</taxon>
        <taxon>Metazoa</taxon>
        <taxon>Ecdysozoa</taxon>
        <taxon>Arthropoda</taxon>
        <taxon>Crustacea</taxon>
        <taxon>Branchiopoda</taxon>
        <taxon>Diplostraca</taxon>
        <taxon>Cladocera</taxon>
        <taxon>Anomopoda</taxon>
        <taxon>Daphniidae</taxon>
        <taxon>Daphnia</taxon>
    </lineage>
</organism>